<evidence type="ECO:0000313" key="7">
    <source>
        <dbReference type="Proteomes" id="UP000788153"/>
    </source>
</evidence>
<evidence type="ECO:0000256" key="2">
    <source>
        <dbReference type="ARBA" id="ARBA00022692"/>
    </source>
</evidence>
<evidence type="ECO:0000256" key="1">
    <source>
        <dbReference type="ARBA" id="ARBA00004141"/>
    </source>
</evidence>
<gene>
    <name evidence="6" type="ORF">FHT01_000786</name>
</gene>
<feature type="transmembrane region" description="Helical" evidence="5">
    <location>
        <begin position="29"/>
        <end position="47"/>
    </location>
</feature>
<dbReference type="RefSeq" id="WP_140048390.1">
    <property type="nucleotide sequence ID" value="NZ_BAAAEV010000001.1"/>
</dbReference>
<dbReference type="InterPro" id="IPR059112">
    <property type="entry name" value="CysZ/EI24"/>
</dbReference>
<dbReference type="Proteomes" id="UP000788153">
    <property type="component" value="Unassembled WGS sequence"/>
</dbReference>
<feature type="transmembrane region" description="Helical" evidence="5">
    <location>
        <begin position="189"/>
        <end position="216"/>
    </location>
</feature>
<accession>A0ABX0TYD1</accession>
<dbReference type="EMBL" id="JAASQP010000001">
    <property type="protein sequence ID" value="NIJ23244.1"/>
    <property type="molecule type" value="Genomic_DNA"/>
</dbReference>
<evidence type="ECO:0000256" key="3">
    <source>
        <dbReference type="ARBA" id="ARBA00022989"/>
    </source>
</evidence>
<feature type="transmembrane region" description="Helical" evidence="5">
    <location>
        <begin position="136"/>
        <end position="160"/>
    </location>
</feature>
<comment type="subcellular location">
    <subcellularLocation>
        <location evidence="1">Membrane</location>
        <topology evidence="1">Multi-pass membrane protein</topology>
    </subcellularLocation>
</comment>
<proteinExistence type="predicted"/>
<feature type="transmembrane region" description="Helical" evidence="5">
    <location>
        <begin position="59"/>
        <end position="88"/>
    </location>
</feature>
<keyword evidence="2 5" id="KW-0812">Transmembrane</keyword>
<reference evidence="6 7" key="1">
    <citation type="submission" date="2020-03" db="EMBL/GenBank/DDBJ databases">
        <title>Genomic Encyclopedia of Type Strains, Phase IV (KMG-IV): sequencing the most valuable type-strain genomes for metagenomic binning, comparative biology and taxonomic classification.</title>
        <authorList>
            <person name="Goeker M."/>
        </authorList>
    </citation>
    <scope>NUCLEOTIDE SEQUENCE [LARGE SCALE GENOMIC DNA]</scope>
    <source>
        <strain evidence="6 7">DSM 22753</strain>
    </source>
</reference>
<evidence type="ECO:0000256" key="5">
    <source>
        <dbReference type="SAM" id="Phobius"/>
    </source>
</evidence>
<dbReference type="Pfam" id="PF07264">
    <property type="entry name" value="EI24"/>
    <property type="match status" value="1"/>
</dbReference>
<keyword evidence="7" id="KW-1185">Reference proteome</keyword>
<evidence type="ECO:0000313" key="6">
    <source>
        <dbReference type="EMBL" id="NIJ23244.1"/>
    </source>
</evidence>
<keyword evidence="3 5" id="KW-1133">Transmembrane helix</keyword>
<keyword evidence="4 5" id="KW-0472">Membrane</keyword>
<comment type="caution">
    <text evidence="6">The sequence shown here is derived from an EMBL/GenBank/DDBJ whole genome shotgun (WGS) entry which is preliminary data.</text>
</comment>
<name>A0ABX0TYD1_9SPHN</name>
<sequence>MVRALALSIAQLGDRPVLAVLLKSLLVTVLLFGVVGFAGWVGARAVIDAFGWDARWRDLAGIAAVALVAGGAWLVFRAVAIAVVGIFADDVVEAVERRHYPDRLATARPVSLMRGIGMGLGSAARTILVNVAMLPVYILLLVTGIGTAIAFFAVNGWLLGRDLGDMVAARHVARDHLPAWRGSTRGSRLLLGLGVTALFVIPVVNLFAPVLGAAMATHLFHRRPVA</sequence>
<protein>
    <submittedName>
        <fullName evidence="6">Uncharacterized protein involved in cysteine biosynthesis</fullName>
    </submittedName>
</protein>
<organism evidence="6 7">
    <name type="scientific">Sphingomonas japonica</name>
    <dbReference type="NCBI Taxonomy" id="511662"/>
    <lineage>
        <taxon>Bacteria</taxon>
        <taxon>Pseudomonadati</taxon>
        <taxon>Pseudomonadota</taxon>
        <taxon>Alphaproteobacteria</taxon>
        <taxon>Sphingomonadales</taxon>
        <taxon>Sphingomonadaceae</taxon>
        <taxon>Sphingomonas</taxon>
    </lineage>
</organism>
<evidence type="ECO:0000256" key="4">
    <source>
        <dbReference type="ARBA" id="ARBA00023136"/>
    </source>
</evidence>